<protein>
    <submittedName>
        <fullName evidence="1">Uncharacterized protein</fullName>
    </submittedName>
</protein>
<reference evidence="1 2" key="1">
    <citation type="submission" date="2018-10" db="EMBL/GenBank/DDBJ databases">
        <title>Comparative analysis of microorganisms from saline springs in Andes Mountain Range, Colombia.</title>
        <authorList>
            <person name="Rubin E."/>
        </authorList>
    </citation>
    <scope>NUCLEOTIDE SEQUENCE [LARGE SCALE GENOMIC DNA]</scope>
    <source>
        <strain evidence="1 2">USBA 36</strain>
    </source>
</reference>
<dbReference type="RefSeq" id="WP_121219670.1">
    <property type="nucleotide sequence ID" value="NZ_RBIG01000002.1"/>
</dbReference>
<comment type="caution">
    <text evidence="1">The sequence shown here is derived from an EMBL/GenBank/DDBJ whole genome shotgun (WGS) entry which is preliminary data.</text>
</comment>
<sequence>MSEAAITSFLGDLAKDEGLQAQVRELLPANPGKPEVSAAILAVARRSGFDVDDGDAAIVESALVEVPRNEDGELDEAALEQVAGGFGIASMGFFLIGAGQSLADTVSNSFSAVFGKR</sequence>
<evidence type="ECO:0000313" key="1">
    <source>
        <dbReference type="EMBL" id="RKQ70098.1"/>
    </source>
</evidence>
<evidence type="ECO:0000313" key="2">
    <source>
        <dbReference type="Proteomes" id="UP000277424"/>
    </source>
</evidence>
<dbReference type="EMBL" id="RBIG01000002">
    <property type="protein sequence ID" value="RKQ70098.1"/>
    <property type="molecule type" value="Genomic_DNA"/>
</dbReference>
<proteinExistence type="predicted"/>
<name>A0A420WGH5_9PROT</name>
<gene>
    <name evidence="1" type="ORF">BCL74_2036</name>
</gene>
<dbReference type="Proteomes" id="UP000277424">
    <property type="component" value="Unassembled WGS sequence"/>
</dbReference>
<dbReference type="AlphaFoldDB" id="A0A420WGH5"/>
<organism evidence="1 2">
    <name type="scientific">Oceanibaculum indicum</name>
    <dbReference type="NCBI Taxonomy" id="526216"/>
    <lineage>
        <taxon>Bacteria</taxon>
        <taxon>Pseudomonadati</taxon>
        <taxon>Pseudomonadota</taxon>
        <taxon>Alphaproteobacteria</taxon>
        <taxon>Rhodospirillales</taxon>
        <taxon>Oceanibaculaceae</taxon>
        <taxon>Oceanibaculum</taxon>
    </lineage>
</organism>
<accession>A0A420WGH5</accession>